<evidence type="ECO:0000259" key="3">
    <source>
        <dbReference type="Pfam" id="PF06439"/>
    </source>
</evidence>
<feature type="domain" description="3-keto-alpha-glucoside-1,2-lyase/3-keto-2-hydroxy-glucal hydratase" evidence="3">
    <location>
        <begin position="51"/>
        <end position="237"/>
    </location>
</feature>
<protein>
    <submittedName>
        <fullName evidence="4">Putative multi-domain protein</fullName>
    </submittedName>
</protein>
<gene>
    <name evidence="4" type="ORF">DSM3645_25116</name>
</gene>
<comment type="caution">
    <text evidence="4">The sequence shown here is derived from an EMBL/GenBank/DDBJ whole genome shotgun (WGS) entry which is preliminary data.</text>
</comment>
<dbReference type="EMBL" id="AANZ01000044">
    <property type="protein sequence ID" value="EAQ77063.1"/>
    <property type="molecule type" value="Genomic_DNA"/>
</dbReference>
<dbReference type="GO" id="GO:0016787">
    <property type="term" value="F:hydrolase activity"/>
    <property type="evidence" value="ECO:0007669"/>
    <property type="project" value="InterPro"/>
</dbReference>
<feature type="signal peptide" evidence="2">
    <location>
        <begin position="1"/>
        <end position="22"/>
    </location>
</feature>
<dbReference type="RefSeq" id="WP_002652920.1">
    <property type="nucleotide sequence ID" value="NZ_CH672376.1"/>
</dbReference>
<dbReference type="OrthoDB" id="176168at2"/>
<evidence type="ECO:0000313" key="4">
    <source>
        <dbReference type="EMBL" id="EAQ77063.1"/>
    </source>
</evidence>
<evidence type="ECO:0000256" key="2">
    <source>
        <dbReference type="SAM" id="SignalP"/>
    </source>
</evidence>
<dbReference type="eggNOG" id="COG2133">
    <property type="taxonomic scope" value="Bacteria"/>
</dbReference>
<dbReference type="Proteomes" id="UP000004358">
    <property type="component" value="Unassembled WGS sequence"/>
</dbReference>
<feature type="chain" id="PRO_5002664297" evidence="2">
    <location>
        <begin position="23"/>
        <end position="270"/>
    </location>
</feature>
<reference evidence="4 5" key="1">
    <citation type="submission" date="2006-02" db="EMBL/GenBank/DDBJ databases">
        <authorList>
            <person name="Amann R."/>
            <person name="Ferriera S."/>
            <person name="Johnson J."/>
            <person name="Kravitz S."/>
            <person name="Halpern A."/>
            <person name="Remington K."/>
            <person name="Beeson K."/>
            <person name="Tran B."/>
            <person name="Rogers Y.-H."/>
            <person name="Friedman R."/>
            <person name="Venter J.C."/>
        </authorList>
    </citation>
    <scope>NUCLEOTIDE SEQUENCE [LARGE SCALE GENOMIC DNA]</scope>
    <source>
        <strain evidence="4 5">DSM 3645</strain>
    </source>
</reference>
<feature type="region of interest" description="Disordered" evidence="1">
    <location>
        <begin position="246"/>
        <end position="270"/>
    </location>
</feature>
<sequence length="270" mass="29664">MKKLSFQVVIAAAVLSAATLYAGKEWKSGIEWPEPPVVEPGAKPGDPPSDAVVLFDGSDLSQWDGGDKWIVKDGYAQAAKGGITTKDKFGDMQLHIEFATPEKVSGNGQGRGNSGVYFFGKYECQILDSYDNPTYFDGQAAAIYKQSPPMVNASRKPGEWQAYDIIFNAPQFNDDGSLAKSGYFTVLHNGVLVQNHYELKGTTAWDSPPKFEKHGPKGKIQLQFHGNPVRYRNIWLRELKPLVGKLPEAKPKEEKKEEKPAETGSADAAK</sequence>
<dbReference type="AlphaFoldDB" id="A4A2E9"/>
<keyword evidence="2" id="KW-0732">Signal</keyword>
<proteinExistence type="predicted"/>
<dbReference type="Pfam" id="PF06439">
    <property type="entry name" value="3keto-disac_hyd"/>
    <property type="match status" value="1"/>
</dbReference>
<dbReference type="HOGENOM" id="CLU_067540_0_0_0"/>
<evidence type="ECO:0000313" key="5">
    <source>
        <dbReference type="Proteomes" id="UP000004358"/>
    </source>
</evidence>
<evidence type="ECO:0000256" key="1">
    <source>
        <dbReference type="SAM" id="MobiDB-lite"/>
    </source>
</evidence>
<name>A4A2E9_9BACT</name>
<organism evidence="4 5">
    <name type="scientific">Blastopirellula marina DSM 3645</name>
    <dbReference type="NCBI Taxonomy" id="314230"/>
    <lineage>
        <taxon>Bacteria</taxon>
        <taxon>Pseudomonadati</taxon>
        <taxon>Planctomycetota</taxon>
        <taxon>Planctomycetia</taxon>
        <taxon>Pirellulales</taxon>
        <taxon>Pirellulaceae</taxon>
        <taxon>Blastopirellula</taxon>
    </lineage>
</organism>
<feature type="compositionally biased region" description="Basic and acidic residues" evidence="1">
    <location>
        <begin position="247"/>
        <end position="261"/>
    </location>
</feature>
<accession>A4A2E9</accession>
<dbReference type="STRING" id="314230.DSM3645_25116"/>
<dbReference type="Gene3D" id="2.60.120.560">
    <property type="entry name" value="Exo-inulinase, domain 1"/>
    <property type="match status" value="1"/>
</dbReference>
<dbReference type="InterPro" id="IPR010496">
    <property type="entry name" value="AL/BT2_dom"/>
</dbReference>